<evidence type="ECO:0000256" key="2">
    <source>
        <dbReference type="ARBA" id="ARBA00022676"/>
    </source>
</evidence>
<dbReference type="CDD" id="cd03801">
    <property type="entry name" value="GT4_PimA-like"/>
    <property type="match status" value="1"/>
</dbReference>
<accession>I4EEB3</accession>
<organism evidence="6 7">
    <name type="scientific">Nitrolancea hollandica Lb</name>
    <dbReference type="NCBI Taxonomy" id="1129897"/>
    <lineage>
        <taxon>Bacteria</taxon>
        <taxon>Pseudomonadati</taxon>
        <taxon>Thermomicrobiota</taxon>
        <taxon>Thermomicrobia</taxon>
        <taxon>Sphaerobacterales</taxon>
        <taxon>Sphaerobacterineae</taxon>
        <taxon>Sphaerobacteraceae</taxon>
        <taxon>Nitrolancea</taxon>
    </lineage>
</organism>
<dbReference type="EC" id="2.4.1.198" evidence="6"/>
<proteinExistence type="inferred from homology"/>
<dbReference type="Gene3D" id="3.40.50.2000">
    <property type="entry name" value="Glycogen Phosphorylase B"/>
    <property type="match status" value="2"/>
</dbReference>
<dbReference type="InterPro" id="IPR028098">
    <property type="entry name" value="Glyco_trans_4-like_N"/>
</dbReference>
<comment type="caution">
    <text evidence="6">The sequence shown here is derived from an EMBL/GenBank/DDBJ whole genome shotgun (WGS) entry which is preliminary data.</text>
</comment>
<evidence type="ECO:0000313" key="7">
    <source>
        <dbReference type="Proteomes" id="UP000004221"/>
    </source>
</evidence>
<protein>
    <submittedName>
        <fullName evidence="6">Putative Phosphatidylinositol N-acetylglucosaminyltransferase</fullName>
        <ecNumber evidence="6">2.4.1.198</ecNumber>
    </submittedName>
</protein>
<evidence type="ECO:0000259" key="4">
    <source>
        <dbReference type="Pfam" id="PF00534"/>
    </source>
</evidence>
<keyword evidence="2 6" id="KW-0328">Glycosyltransferase</keyword>
<dbReference type="GO" id="GO:0017176">
    <property type="term" value="F:phosphatidylinositol N-acetylglucosaminyltransferase activity"/>
    <property type="evidence" value="ECO:0007669"/>
    <property type="project" value="UniProtKB-EC"/>
</dbReference>
<feature type="domain" description="Glycosyl transferase family 1" evidence="4">
    <location>
        <begin position="91"/>
        <end position="265"/>
    </location>
</feature>
<dbReference type="Pfam" id="PF13439">
    <property type="entry name" value="Glyco_transf_4"/>
    <property type="match status" value="1"/>
</dbReference>
<evidence type="ECO:0000313" key="6">
    <source>
        <dbReference type="EMBL" id="CCF83025.1"/>
    </source>
</evidence>
<reference evidence="6 7" key="1">
    <citation type="journal article" date="2012" name="ISME J.">
        <title>Nitrification expanded: discovery, physiology and genomics of a nitrite-oxidizing bacterium from the phylum Chloroflexi.</title>
        <authorList>
            <person name="Sorokin D.Y."/>
            <person name="Lucker S."/>
            <person name="Vejmelkova D."/>
            <person name="Kostrikina N.A."/>
            <person name="Kleerebezem R."/>
            <person name="Rijpstra W.I."/>
            <person name="Damste J.S."/>
            <person name="Le Paslier D."/>
            <person name="Muyzer G."/>
            <person name="Wagner M."/>
            <person name="van Loosdrecht M.C."/>
            <person name="Daims H."/>
        </authorList>
    </citation>
    <scope>NUCLEOTIDE SEQUENCE [LARGE SCALE GENOMIC DNA]</scope>
    <source>
        <strain evidence="7">none</strain>
    </source>
</reference>
<dbReference type="PANTHER" id="PTHR12526">
    <property type="entry name" value="GLYCOSYLTRANSFERASE"/>
    <property type="match status" value="1"/>
</dbReference>
<keyword evidence="3 6" id="KW-0808">Transferase</keyword>
<dbReference type="SUPFAM" id="SSF53756">
    <property type="entry name" value="UDP-Glycosyltransferase/glycogen phosphorylase"/>
    <property type="match status" value="1"/>
</dbReference>
<keyword evidence="7" id="KW-1185">Reference proteome</keyword>
<dbReference type="InterPro" id="IPR001296">
    <property type="entry name" value="Glyco_trans_1"/>
</dbReference>
<dbReference type="Proteomes" id="UP000004221">
    <property type="component" value="Unassembled WGS sequence"/>
</dbReference>
<dbReference type="AlphaFoldDB" id="I4EEB3"/>
<dbReference type="Pfam" id="PF00534">
    <property type="entry name" value="Glycos_transf_1"/>
    <property type="match status" value="1"/>
</dbReference>
<dbReference type="EMBL" id="CAGS01000087">
    <property type="protein sequence ID" value="CCF83025.1"/>
    <property type="molecule type" value="Genomic_DNA"/>
</dbReference>
<dbReference type="PANTHER" id="PTHR12526:SF640">
    <property type="entry name" value="COLANIC ACID BIOSYNTHESIS GLYCOSYLTRANSFERASE WCAL-RELATED"/>
    <property type="match status" value="1"/>
</dbReference>
<feature type="domain" description="Glycosyltransferase subfamily 4-like N-terminal" evidence="5">
    <location>
        <begin position="6"/>
        <end position="89"/>
    </location>
</feature>
<name>I4EEB3_9BACT</name>
<evidence type="ECO:0000259" key="5">
    <source>
        <dbReference type="Pfam" id="PF13439"/>
    </source>
</evidence>
<evidence type="ECO:0000256" key="1">
    <source>
        <dbReference type="ARBA" id="ARBA00009481"/>
    </source>
</evidence>
<sequence>MALALPAALAGADIIHTHHLRSMPSRIAVVTARFRGQRVVVTDHGLQGSTWAGLLPKLFDRFLAVSAYSAREFSLPPDRTWVIYGGADPIRFAPDPTERRYGVLFVGRLTPSKGIDRLIEALPPGATLRISGSVGHDPDPPERDYPALLHGLAAGRDVTFLGPVPDSDLPTLYRQAAVLALPSVERTCYGRYLPVTELLGLVLLEAMASGTPVVGSRLGAFPEVIQHGVTGFLVEPGNVEELRERLAELLRDPERAHWMGRNARELVLERFTWRACADRCLAAYAELLD</sequence>
<evidence type="ECO:0000256" key="3">
    <source>
        <dbReference type="ARBA" id="ARBA00022679"/>
    </source>
</evidence>
<comment type="similarity">
    <text evidence="1">Belongs to the glycosyltransferase group 1 family. Glycosyltransferase 4 subfamily.</text>
</comment>
<gene>
    <name evidence="6" type="ORF">NITHO_1770011</name>
</gene>